<dbReference type="InterPro" id="IPR009057">
    <property type="entry name" value="Homeodomain-like_sf"/>
</dbReference>
<evidence type="ECO:0000256" key="1">
    <source>
        <dbReference type="ARBA" id="ARBA00004123"/>
    </source>
</evidence>
<evidence type="ECO:0000256" key="2">
    <source>
        <dbReference type="SAM" id="MobiDB-lite"/>
    </source>
</evidence>
<keyword evidence="4" id="KW-1185">Reference proteome</keyword>
<gene>
    <name evidence="3" type="ORF">E2C01_007892</name>
</gene>
<evidence type="ECO:0008006" key="5">
    <source>
        <dbReference type="Google" id="ProtNLM"/>
    </source>
</evidence>
<accession>A0A5B7D0B8</accession>
<organism evidence="3 4">
    <name type="scientific">Portunus trituberculatus</name>
    <name type="common">Swimming crab</name>
    <name type="synonym">Neptunus trituberculatus</name>
    <dbReference type="NCBI Taxonomy" id="210409"/>
    <lineage>
        <taxon>Eukaryota</taxon>
        <taxon>Metazoa</taxon>
        <taxon>Ecdysozoa</taxon>
        <taxon>Arthropoda</taxon>
        <taxon>Crustacea</taxon>
        <taxon>Multicrustacea</taxon>
        <taxon>Malacostraca</taxon>
        <taxon>Eumalacostraca</taxon>
        <taxon>Eucarida</taxon>
        <taxon>Decapoda</taxon>
        <taxon>Pleocyemata</taxon>
        <taxon>Brachyura</taxon>
        <taxon>Eubrachyura</taxon>
        <taxon>Portunoidea</taxon>
        <taxon>Portunidae</taxon>
        <taxon>Portuninae</taxon>
        <taxon>Portunus</taxon>
    </lineage>
</organism>
<comment type="caution">
    <text evidence="3">The sequence shown here is derived from an EMBL/GenBank/DDBJ whole genome shotgun (WGS) entry which is preliminary data.</text>
</comment>
<dbReference type="SUPFAM" id="SSF46689">
    <property type="entry name" value="Homeodomain-like"/>
    <property type="match status" value="1"/>
</dbReference>
<evidence type="ECO:0000313" key="4">
    <source>
        <dbReference type="Proteomes" id="UP000324222"/>
    </source>
</evidence>
<feature type="compositionally biased region" description="Polar residues" evidence="2">
    <location>
        <begin position="1"/>
        <end position="12"/>
    </location>
</feature>
<dbReference type="AlphaFoldDB" id="A0A5B7D0B8"/>
<feature type="region of interest" description="Disordered" evidence="2">
    <location>
        <begin position="108"/>
        <end position="127"/>
    </location>
</feature>
<dbReference type="Proteomes" id="UP000324222">
    <property type="component" value="Unassembled WGS sequence"/>
</dbReference>
<dbReference type="Gene3D" id="1.10.10.60">
    <property type="entry name" value="Homeodomain-like"/>
    <property type="match status" value="1"/>
</dbReference>
<dbReference type="GO" id="GO:0005634">
    <property type="term" value="C:nucleus"/>
    <property type="evidence" value="ECO:0007669"/>
    <property type="project" value="UniProtKB-SubCell"/>
</dbReference>
<sequence>MEIQKQAGSSRVYQKKGEGDPADHKKCSHHTSQVVINHVPATPAMNGLRMRHCIVRNYKRKPDSNRLSYNEEDMARALLDLDNGEGTIRTISDRYKIPLATLHRRRKGTVKNHGQLGHPTALLLESR</sequence>
<protein>
    <recommendedName>
        <fullName evidence="5">HTH psq-type domain-containing protein</fullName>
    </recommendedName>
</protein>
<comment type="subcellular location">
    <subcellularLocation>
        <location evidence="1">Nucleus</location>
    </subcellularLocation>
</comment>
<reference evidence="3 4" key="1">
    <citation type="submission" date="2019-05" db="EMBL/GenBank/DDBJ databases">
        <title>Another draft genome of Portunus trituberculatus and its Hox gene families provides insights of decapod evolution.</title>
        <authorList>
            <person name="Jeong J.-H."/>
            <person name="Song I."/>
            <person name="Kim S."/>
            <person name="Choi T."/>
            <person name="Kim D."/>
            <person name="Ryu S."/>
            <person name="Kim W."/>
        </authorList>
    </citation>
    <scope>NUCLEOTIDE SEQUENCE [LARGE SCALE GENOMIC DNA]</scope>
    <source>
        <tissue evidence="3">Muscle</tissue>
    </source>
</reference>
<dbReference type="EMBL" id="VSRR010000402">
    <property type="protein sequence ID" value="MPC15109.1"/>
    <property type="molecule type" value="Genomic_DNA"/>
</dbReference>
<feature type="region of interest" description="Disordered" evidence="2">
    <location>
        <begin position="1"/>
        <end position="31"/>
    </location>
</feature>
<proteinExistence type="predicted"/>
<evidence type="ECO:0000313" key="3">
    <source>
        <dbReference type="EMBL" id="MPC15109.1"/>
    </source>
</evidence>
<name>A0A5B7D0B8_PORTR</name>
<feature type="compositionally biased region" description="Basic and acidic residues" evidence="2">
    <location>
        <begin position="15"/>
        <end position="25"/>
    </location>
</feature>